<sequence>MSPQRCSAIRTRCARHAWGTAGDRWTRLLSPWGWRSWDRQAKTHCDAATEMRRNTHAVRSSRLGVGRRQVDQAAVLMGLVELGQTSENTLRCRHRDASQYARGALVTLGGRLATGGPGCCPHGVGGVGTDKRKHIAMPPQRCIAIRTRCARYAWGAAGDRWTRLLSPWGWWSWDRQVKTHCNAAIEMRRNTHAVRSSRLGDGWRQVDQAAVPMGLEALGQTSENTLRCRHRDASQYARGALVTPGGRPATGGPGCCPHGVGGVGTDK</sequence>
<dbReference type="Proteomes" id="UP001549921">
    <property type="component" value="Unassembled WGS sequence"/>
</dbReference>
<reference evidence="1 2" key="1">
    <citation type="submission" date="2024-06" db="EMBL/GenBank/DDBJ databases">
        <title>A chromosome-level genome assembly of beet webworm, Loxostege sticticalis.</title>
        <authorList>
            <person name="Zhang Y."/>
        </authorList>
    </citation>
    <scope>NUCLEOTIDE SEQUENCE [LARGE SCALE GENOMIC DNA]</scope>
    <source>
        <strain evidence="1">AQ028</strain>
        <tissue evidence="1">Male pupae</tissue>
    </source>
</reference>
<dbReference type="AlphaFoldDB" id="A0ABD0TSX9"/>
<dbReference type="EMBL" id="JBEDNZ010000001">
    <property type="protein sequence ID" value="KAL0852394.1"/>
    <property type="molecule type" value="Genomic_DNA"/>
</dbReference>
<name>A0ABD0TSX9_LOXSC</name>
<comment type="caution">
    <text evidence="1">The sequence shown here is derived from an EMBL/GenBank/DDBJ whole genome shotgun (WGS) entry which is preliminary data.</text>
</comment>
<evidence type="ECO:0000313" key="1">
    <source>
        <dbReference type="EMBL" id="KAL0852394.1"/>
    </source>
</evidence>
<evidence type="ECO:0000313" key="2">
    <source>
        <dbReference type="Proteomes" id="UP001549921"/>
    </source>
</evidence>
<organism evidence="1 2">
    <name type="scientific">Loxostege sticticalis</name>
    <name type="common">Beet webworm moth</name>
    <dbReference type="NCBI Taxonomy" id="481309"/>
    <lineage>
        <taxon>Eukaryota</taxon>
        <taxon>Metazoa</taxon>
        <taxon>Ecdysozoa</taxon>
        <taxon>Arthropoda</taxon>
        <taxon>Hexapoda</taxon>
        <taxon>Insecta</taxon>
        <taxon>Pterygota</taxon>
        <taxon>Neoptera</taxon>
        <taxon>Endopterygota</taxon>
        <taxon>Lepidoptera</taxon>
        <taxon>Glossata</taxon>
        <taxon>Ditrysia</taxon>
        <taxon>Pyraloidea</taxon>
        <taxon>Crambidae</taxon>
        <taxon>Pyraustinae</taxon>
        <taxon>Loxostege</taxon>
    </lineage>
</organism>
<proteinExistence type="predicted"/>
<protein>
    <submittedName>
        <fullName evidence="1">Uncharacterized protein</fullName>
    </submittedName>
</protein>
<accession>A0ABD0TSX9</accession>
<gene>
    <name evidence="1" type="ORF">ABMA28_000588</name>
</gene>